<evidence type="ECO:0008006" key="4">
    <source>
        <dbReference type="Google" id="ProtNLM"/>
    </source>
</evidence>
<dbReference type="RefSeq" id="WP_190589288.1">
    <property type="nucleotide sequence ID" value="NZ_JACJTM010000071.1"/>
</dbReference>
<evidence type="ECO:0000313" key="3">
    <source>
        <dbReference type="Proteomes" id="UP000660270"/>
    </source>
</evidence>
<protein>
    <recommendedName>
        <fullName evidence="4">O-antigen polymerase</fullName>
    </recommendedName>
</protein>
<feature type="transmembrane region" description="Helical" evidence="1">
    <location>
        <begin position="25"/>
        <end position="44"/>
    </location>
</feature>
<name>A0ABR8IVD0_APHFL</name>
<dbReference type="Proteomes" id="UP000660270">
    <property type="component" value="Unassembled WGS sequence"/>
</dbReference>
<keyword evidence="1" id="KW-0812">Transmembrane</keyword>
<keyword evidence="3" id="KW-1185">Reference proteome</keyword>
<evidence type="ECO:0000256" key="1">
    <source>
        <dbReference type="SAM" id="Phobius"/>
    </source>
</evidence>
<dbReference type="EMBL" id="JACJTM010000071">
    <property type="protein sequence ID" value="MBD2687331.1"/>
    <property type="molecule type" value="Genomic_DNA"/>
</dbReference>
<feature type="transmembrane region" description="Helical" evidence="1">
    <location>
        <begin position="259"/>
        <end position="279"/>
    </location>
</feature>
<feature type="transmembrane region" description="Helical" evidence="1">
    <location>
        <begin position="180"/>
        <end position="197"/>
    </location>
</feature>
<organism evidence="2 3">
    <name type="scientific">Aphanizomenon flos-aquae FACHB-1249</name>
    <dbReference type="NCBI Taxonomy" id="2692889"/>
    <lineage>
        <taxon>Bacteria</taxon>
        <taxon>Bacillati</taxon>
        <taxon>Cyanobacteriota</taxon>
        <taxon>Cyanophyceae</taxon>
        <taxon>Nostocales</taxon>
        <taxon>Aphanizomenonaceae</taxon>
        <taxon>Aphanizomenon</taxon>
    </lineage>
</organism>
<accession>A0ABR8IVD0</accession>
<feature type="transmembrane region" description="Helical" evidence="1">
    <location>
        <begin position="65"/>
        <end position="81"/>
    </location>
</feature>
<keyword evidence="1" id="KW-1133">Transmembrane helix</keyword>
<evidence type="ECO:0000313" key="2">
    <source>
        <dbReference type="EMBL" id="MBD2687331.1"/>
    </source>
</evidence>
<sequence length="433" mass="48016">MNKVYLAIVLLTVYGDILKRYLPAAVALGSLYGSAFAILIWIIVSNSGRRKIKSLLNFEERQISNCIYFMIGVYVFEFLLASNNSPLIAGISTSMYVLLPLGYTLAIIKYCPDFNGVTFAQLYHLAMIPVNIIGLIQFKINPNFFIDNNYVKTGGIIARNLLEGGSFSRLPSIFTSADRYSSLGLIQFYLAFVLLLDDQPKSKFKIVWILFNILSGLTAMLIAGARSRLLITTTVFILLGITMLMSFFSSQGKFKMRYLFQPIFEFLLLVVFISATIGLTSPEKFSSLGQEINNFQVIGFLQQSVEKGDIQGRVDQSLQFSILPEGVSLFGQGLGSLGEKPREFGINALWIESGLFWGLPKLAAFAGIILTFFRLAFRACIKIQPVRVVLFSIPPLLLSFGLLTGLTGVLELSSGVILSVYMGFVVKLPEFIS</sequence>
<feature type="transmembrane region" description="Helical" evidence="1">
    <location>
        <begin position="87"/>
        <end position="110"/>
    </location>
</feature>
<feature type="transmembrane region" description="Helical" evidence="1">
    <location>
        <begin position="122"/>
        <end position="140"/>
    </location>
</feature>
<proteinExistence type="predicted"/>
<keyword evidence="1" id="KW-0472">Membrane</keyword>
<gene>
    <name evidence="2" type="ORF">H6G43_19435</name>
</gene>
<feature type="transmembrane region" description="Helical" evidence="1">
    <location>
        <begin position="229"/>
        <end position="247"/>
    </location>
</feature>
<feature type="transmembrane region" description="Helical" evidence="1">
    <location>
        <begin position="388"/>
        <end position="406"/>
    </location>
</feature>
<feature type="transmembrane region" description="Helical" evidence="1">
    <location>
        <begin position="204"/>
        <end position="223"/>
    </location>
</feature>
<feature type="transmembrane region" description="Helical" evidence="1">
    <location>
        <begin position="355"/>
        <end position="376"/>
    </location>
</feature>
<comment type="caution">
    <text evidence="2">The sequence shown here is derived from an EMBL/GenBank/DDBJ whole genome shotgun (WGS) entry which is preliminary data.</text>
</comment>
<reference evidence="2 3" key="1">
    <citation type="journal article" date="2020" name="ISME J.">
        <title>Comparative genomics reveals insights into cyanobacterial evolution and habitat adaptation.</title>
        <authorList>
            <person name="Chen M.Y."/>
            <person name="Teng W.K."/>
            <person name="Zhao L."/>
            <person name="Hu C.X."/>
            <person name="Zhou Y.K."/>
            <person name="Han B.P."/>
            <person name="Song L.R."/>
            <person name="Shu W.S."/>
        </authorList>
    </citation>
    <scope>NUCLEOTIDE SEQUENCE [LARGE SCALE GENOMIC DNA]</scope>
    <source>
        <strain evidence="2 3">FACHB-1249</strain>
    </source>
</reference>